<proteinExistence type="predicted"/>
<protein>
    <submittedName>
        <fullName evidence="1">Uncharacterized protein</fullName>
    </submittedName>
</protein>
<comment type="caution">
    <text evidence="1">The sequence shown here is derived from an EMBL/GenBank/DDBJ whole genome shotgun (WGS) entry which is preliminary data.</text>
</comment>
<accession>A0A6A5MRQ6</accession>
<name>A0A6A5MRQ6_LUPAL</name>
<evidence type="ECO:0000313" key="1">
    <source>
        <dbReference type="EMBL" id="KAE9611188.1"/>
    </source>
</evidence>
<organism evidence="1 2">
    <name type="scientific">Lupinus albus</name>
    <name type="common">White lupine</name>
    <name type="synonym">Lupinus termis</name>
    <dbReference type="NCBI Taxonomy" id="3870"/>
    <lineage>
        <taxon>Eukaryota</taxon>
        <taxon>Viridiplantae</taxon>
        <taxon>Streptophyta</taxon>
        <taxon>Embryophyta</taxon>
        <taxon>Tracheophyta</taxon>
        <taxon>Spermatophyta</taxon>
        <taxon>Magnoliopsida</taxon>
        <taxon>eudicotyledons</taxon>
        <taxon>Gunneridae</taxon>
        <taxon>Pentapetalae</taxon>
        <taxon>rosids</taxon>
        <taxon>fabids</taxon>
        <taxon>Fabales</taxon>
        <taxon>Fabaceae</taxon>
        <taxon>Papilionoideae</taxon>
        <taxon>50 kb inversion clade</taxon>
        <taxon>genistoids sensu lato</taxon>
        <taxon>core genistoids</taxon>
        <taxon>Genisteae</taxon>
        <taxon>Lupinus</taxon>
    </lineage>
</organism>
<sequence length="471" mass="52860">MARLRTAIDSSFWDLNIASPLTLDGSSKAIPEHPIPLDSSISSRLLRPQQFSFFKNHLPIPIIPSFSPTSNTNLGSFSLQSLLLRVISTRWWLGVIGQFRPRKLITDIKNDICNAEEFDLSTVKDIAKHFIDKSLFSLGLTTQFALTPSTSMLFSIEGHGEKERRRHKVMAYHKLPEHDLTLEAAWPQLFVDHKGKYWDVPESISVDLASVISDSGLRYHFGIHENRGNPQAVNATDGKPPLSLLPGLCAKAAFTYEKIKHFWRDEEAAKEAEQDREQDPDKVLPYDTRLSVPHAAISGIMGGSCSSWIWKGNSFSGNDSREDPEVSIRSKRSRLSADLFGSVCYTFQRGKFTEDFGDLTRVDARLDISSASAFANKVLNSFKSSAADISEQPSASPRFNLIFQQQVAGPVVFRADSRISLESFIRRNGIPIEDFICSLSYSFKGLESGKVVAWYSPKRKEGMVELRLFEF</sequence>
<dbReference type="AlphaFoldDB" id="A0A6A5MRQ6"/>
<dbReference type="GO" id="GO:1990052">
    <property type="term" value="P:ER to chloroplast lipid transport"/>
    <property type="evidence" value="ECO:0007669"/>
    <property type="project" value="InterPro"/>
</dbReference>
<reference evidence="2" key="1">
    <citation type="journal article" date="2020" name="Nat. Commun.">
        <title>Genome sequence of the cluster root forming white lupin.</title>
        <authorList>
            <person name="Hufnagel B."/>
            <person name="Marques A."/>
            <person name="Soriano A."/>
            <person name="Marques L."/>
            <person name="Divol F."/>
            <person name="Doumas P."/>
            <person name="Sallet E."/>
            <person name="Mancinotti D."/>
            <person name="Carrere S."/>
            <person name="Marande W."/>
            <person name="Arribat S."/>
            <person name="Keller J."/>
            <person name="Huneau C."/>
            <person name="Blein T."/>
            <person name="Aime D."/>
            <person name="Laguerre M."/>
            <person name="Taylor J."/>
            <person name="Schubert V."/>
            <person name="Nelson M."/>
            <person name="Geu-Flores F."/>
            <person name="Crespi M."/>
            <person name="Gallardo-Guerrero K."/>
            <person name="Delaux P.-M."/>
            <person name="Salse J."/>
            <person name="Berges H."/>
            <person name="Guyot R."/>
            <person name="Gouzy J."/>
            <person name="Peret B."/>
        </authorList>
    </citation>
    <scope>NUCLEOTIDE SEQUENCE [LARGE SCALE GENOMIC DNA]</scope>
    <source>
        <strain evidence="2">cv. Amiga</strain>
    </source>
</reference>
<dbReference type="EMBL" id="WOCE01000007">
    <property type="protein sequence ID" value="KAE9611188.1"/>
    <property type="molecule type" value="Genomic_DNA"/>
</dbReference>
<dbReference type="InterPro" id="IPR044160">
    <property type="entry name" value="TGD4-like"/>
</dbReference>
<gene>
    <name evidence="1" type="ORF">Lalb_Chr07g0195181</name>
</gene>
<dbReference type="GO" id="GO:0009941">
    <property type="term" value="C:chloroplast envelope"/>
    <property type="evidence" value="ECO:0007669"/>
    <property type="project" value="TreeGrafter"/>
</dbReference>
<evidence type="ECO:0000313" key="2">
    <source>
        <dbReference type="Proteomes" id="UP000447434"/>
    </source>
</evidence>
<dbReference type="OrthoDB" id="512148at2759"/>
<dbReference type="GO" id="GO:0070300">
    <property type="term" value="F:phosphatidic acid binding"/>
    <property type="evidence" value="ECO:0007669"/>
    <property type="project" value="InterPro"/>
</dbReference>
<dbReference type="PANTHER" id="PTHR34954:SF3">
    <property type="entry name" value="EXPRESSED PROTEIN"/>
    <property type="match status" value="1"/>
</dbReference>
<keyword evidence="2" id="KW-1185">Reference proteome</keyword>
<dbReference type="PANTHER" id="PTHR34954">
    <property type="entry name" value="EXPRESSED PROTEIN"/>
    <property type="match status" value="1"/>
</dbReference>
<dbReference type="Proteomes" id="UP000447434">
    <property type="component" value="Chromosome 7"/>
</dbReference>
<dbReference type="GO" id="GO:0034196">
    <property type="term" value="P:acylglycerol transport"/>
    <property type="evidence" value="ECO:0007669"/>
    <property type="project" value="InterPro"/>
</dbReference>